<protein>
    <submittedName>
        <fullName evidence="2">DUF554 family protein</fullName>
    </submittedName>
</protein>
<keyword evidence="1" id="KW-1133">Transmembrane helix</keyword>
<sequence>MLGILINCFSIICGSTLGAISKRFMNDGYKSILNQVIGISALIIGISEVFYVQPEMENKFNLAYDLNQ</sequence>
<feature type="transmembrane region" description="Helical" evidence="1">
    <location>
        <begin position="34"/>
        <end position="52"/>
    </location>
</feature>
<name>A0ABX2MUF6_9BACL</name>
<accession>A0ABX2MUF6</accession>
<gene>
    <name evidence="2" type="ORF">HP548_26630</name>
</gene>
<comment type="caution">
    <text evidence="2">The sequence shown here is derived from an EMBL/GenBank/DDBJ whole genome shotgun (WGS) entry which is preliminary data.</text>
</comment>
<keyword evidence="1" id="KW-0472">Membrane</keyword>
<evidence type="ECO:0000313" key="2">
    <source>
        <dbReference type="EMBL" id="NUU57665.1"/>
    </source>
</evidence>
<dbReference type="RefSeq" id="WP_175383297.1">
    <property type="nucleotide sequence ID" value="NZ_CBCRYD010000007.1"/>
</dbReference>
<dbReference type="Proteomes" id="UP000577724">
    <property type="component" value="Unassembled WGS sequence"/>
</dbReference>
<evidence type="ECO:0000256" key="1">
    <source>
        <dbReference type="SAM" id="Phobius"/>
    </source>
</evidence>
<keyword evidence="1" id="KW-0812">Transmembrane</keyword>
<reference evidence="2 3" key="1">
    <citation type="submission" date="2020-05" db="EMBL/GenBank/DDBJ databases">
        <title>Genome Sequencing of Type Strains.</title>
        <authorList>
            <person name="Lemaire J.F."/>
            <person name="Inderbitzin P."/>
            <person name="Gregorio O.A."/>
            <person name="Collins S.B."/>
            <person name="Wespe N."/>
            <person name="Knight-Connoni V."/>
        </authorList>
    </citation>
    <scope>NUCLEOTIDE SEQUENCE [LARGE SCALE GENOMIC DNA]</scope>
    <source>
        <strain evidence="2 3">DSM 19942</strain>
    </source>
</reference>
<dbReference type="Pfam" id="PF04474">
    <property type="entry name" value="DUF554"/>
    <property type="match status" value="1"/>
</dbReference>
<keyword evidence="3" id="KW-1185">Reference proteome</keyword>
<evidence type="ECO:0000313" key="3">
    <source>
        <dbReference type="Proteomes" id="UP000577724"/>
    </source>
</evidence>
<dbReference type="GeneID" id="97134336"/>
<dbReference type="InterPro" id="IPR007563">
    <property type="entry name" value="DUF554"/>
</dbReference>
<organism evidence="2 3">
    <name type="scientific">Paenibacillus taichungensis</name>
    <dbReference type="NCBI Taxonomy" id="484184"/>
    <lineage>
        <taxon>Bacteria</taxon>
        <taxon>Bacillati</taxon>
        <taxon>Bacillota</taxon>
        <taxon>Bacilli</taxon>
        <taxon>Bacillales</taxon>
        <taxon>Paenibacillaceae</taxon>
        <taxon>Paenibacillus</taxon>
    </lineage>
</organism>
<dbReference type="EMBL" id="JABMCC010000118">
    <property type="protein sequence ID" value="NUU57665.1"/>
    <property type="molecule type" value="Genomic_DNA"/>
</dbReference>
<proteinExistence type="predicted"/>